<protein>
    <submittedName>
        <fullName evidence="1">Uncharacterized protein</fullName>
    </submittedName>
</protein>
<accession>A0ACB9XQ61</accession>
<gene>
    <name evidence="1" type="ORF">KUCAC02_023466</name>
</gene>
<organism evidence="1 2">
    <name type="scientific">Chaenocephalus aceratus</name>
    <name type="common">Blackfin icefish</name>
    <name type="synonym">Chaenichthys aceratus</name>
    <dbReference type="NCBI Taxonomy" id="36190"/>
    <lineage>
        <taxon>Eukaryota</taxon>
        <taxon>Metazoa</taxon>
        <taxon>Chordata</taxon>
        <taxon>Craniata</taxon>
        <taxon>Vertebrata</taxon>
        <taxon>Euteleostomi</taxon>
        <taxon>Actinopterygii</taxon>
        <taxon>Neopterygii</taxon>
        <taxon>Teleostei</taxon>
        <taxon>Neoteleostei</taxon>
        <taxon>Acanthomorphata</taxon>
        <taxon>Eupercaria</taxon>
        <taxon>Perciformes</taxon>
        <taxon>Notothenioidei</taxon>
        <taxon>Channichthyidae</taxon>
        <taxon>Chaenocephalus</taxon>
    </lineage>
</organism>
<comment type="caution">
    <text evidence="1">The sequence shown here is derived from an EMBL/GenBank/DDBJ whole genome shotgun (WGS) entry which is preliminary data.</text>
</comment>
<evidence type="ECO:0000313" key="1">
    <source>
        <dbReference type="EMBL" id="KAI4829425.1"/>
    </source>
</evidence>
<keyword evidence="2" id="KW-1185">Reference proteome</keyword>
<sequence length="123" mass="13701">MCDFSSLGLADWLVKQCKQMGINNPLRYRNTACRRYWTVGTVWAVLRLEVGRQQLCASSCAETVRGSIWHLLLGAHSYQGAGLSDRRAVSSLWEAAGLKDCIVVGGMDMVSQALELSKHHMWS</sequence>
<dbReference type="Proteomes" id="UP001057452">
    <property type="component" value="Chromosome 4"/>
</dbReference>
<reference evidence="1" key="1">
    <citation type="submission" date="2022-05" db="EMBL/GenBank/DDBJ databases">
        <title>Chromosome-level genome of Chaenocephalus aceratus.</title>
        <authorList>
            <person name="Park H."/>
        </authorList>
    </citation>
    <scope>NUCLEOTIDE SEQUENCE</scope>
    <source>
        <strain evidence="1">KU_202001</strain>
    </source>
</reference>
<name>A0ACB9XQ61_CHAAC</name>
<dbReference type="EMBL" id="CM043788">
    <property type="protein sequence ID" value="KAI4829425.1"/>
    <property type="molecule type" value="Genomic_DNA"/>
</dbReference>
<proteinExistence type="predicted"/>
<evidence type="ECO:0000313" key="2">
    <source>
        <dbReference type="Proteomes" id="UP001057452"/>
    </source>
</evidence>